<name>A0A328DLY0_9ASTE</name>
<dbReference type="AlphaFoldDB" id="A0A328DLY0"/>
<reference evidence="1 2" key="1">
    <citation type="submission" date="2018-06" db="EMBL/GenBank/DDBJ databases">
        <title>The Genome of Cuscuta australis (Dodder) Provides Insight into the Evolution of Plant Parasitism.</title>
        <authorList>
            <person name="Liu H."/>
        </authorList>
    </citation>
    <scope>NUCLEOTIDE SEQUENCE [LARGE SCALE GENOMIC DNA]</scope>
    <source>
        <strain evidence="2">cv. Yunnan</strain>
        <tissue evidence="1">Vines</tissue>
    </source>
</reference>
<dbReference type="Proteomes" id="UP000249390">
    <property type="component" value="Unassembled WGS sequence"/>
</dbReference>
<evidence type="ECO:0008006" key="3">
    <source>
        <dbReference type="Google" id="ProtNLM"/>
    </source>
</evidence>
<comment type="caution">
    <text evidence="1">The sequence shown here is derived from an EMBL/GenBank/DDBJ whole genome shotgun (WGS) entry which is preliminary data.</text>
</comment>
<keyword evidence="2" id="KW-1185">Reference proteome</keyword>
<proteinExistence type="predicted"/>
<sequence length="300" mass="34451">METGMSSTQPTSESDWCEQINFRRRLRYRELREREKTSLQILPLPLKMQTYHFDTMGHFRISPRVRNSTVTAIRHLSHNNCKEDSIYIFQRAIINNTIRFVNRAEPNHLSCIKKSSNTAAIEHAIETKKWLDSMFALPEDIQTTPISEVARTENEGDVHWVEGQLQVLETGDITFYIGCSSCNRKVDYIEGINFKCMLCGDPEAKTIKRFRILSEIKDEINALQVTLFTGTLEKIVRALELNTPMELIKCGDLNNSLESQKVTAAVQLPPRTEQTPASKTFSLRPNTVLRHFISVEVFCP</sequence>
<organism evidence="1 2">
    <name type="scientific">Cuscuta australis</name>
    <dbReference type="NCBI Taxonomy" id="267555"/>
    <lineage>
        <taxon>Eukaryota</taxon>
        <taxon>Viridiplantae</taxon>
        <taxon>Streptophyta</taxon>
        <taxon>Embryophyta</taxon>
        <taxon>Tracheophyta</taxon>
        <taxon>Spermatophyta</taxon>
        <taxon>Magnoliopsida</taxon>
        <taxon>eudicotyledons</taxon>
        <taxon>Gunneridae</taxon>
        <taxon>Pentapetalae</taxon>
        <taxon>asterids</taxon>
        <taxon>lamiids</taxon>
        <taxon>Solanales</taxon>
        <taxon>Convolvulaceae</taxon>
        <taxon>Cuscuteae</taxon>
        <taxon>Cuscuta</taxon>
        <taxon>Cuscuta subgen. Grammica</taxon>
        <taxon>Cuscuta sect. Cleistogrammica</taxon>
    </lineage>
</organism>
<protein>
    <recommendedName>
        <fullName evidence="3">Replication factor A C-terminal domain-containing protein</fullName>
    </recommendedName>
</protein>
<dbReference type="InterPro" id="IPR012340">
    <property type="entry name" value="NA-bd_OB-fold"/>
</dbReference>
<evidence type="ECO:0000313" key="1">
    <source>
        <dbReference type="EMBL" id="RAL46614.1"/>
    </source>
</evidence>
<accession>A0A328DLY0</accession>
<gene>
    <name evidence="1" type="ORF">DM860_004893</name>
</gene>
<evidence type="ECO:0000313" key="2">
    <source>
        <dbReference type="Proteomes" id="UP000249390"/>
    </source>
</evidence>
<dbReference type="SUPFAM" id="SSF50249">
    <property type="entry name" value="Nucleic acid-binding proteins"/>
    <property type="match status" value="1"/>
</dbReference>
<dbReference type="EMBL" id="NQVE01000122">
    <property type="protein sequence ID" value="RAL46614.1"/>
    <property type="molecule type" value="Genomic_DNA"/>
</dbReference>
<dbReference type="Gene3D" id="2.40.50.140">
    <property type="entry name" value="Nucleic acid-binding proteins"/>
    <property type="match status" value="1"/>
</dbReference>